<organism evidence="1 2">
    <name type="scientific">Pistacia atlantica</name>
    <dbReference type="NCBI Taxonomy" id="434234"/>
    <lineage>
        <taxon>Eukaryota</taxon>
        <taxon>Viridiplantae</taxon>
        <taxon>Streptophyta</taxon>
        <taxon>Embryophyta</taxon>
        <taxon>Tracheophyta</taxon>
        <taxon>Spermatophyta</taxon>
        <taxon>Magnoliopsida</taxon>
        <taxon>eudicotyledons</taxon>
        <taxon>Gunneridae</taxon>
        <taxon>Pentapetalae</taxon>
        <taxon>rosids</taxon>
        <taxon>malvids</taxon>
        <taxon>Sapindales</taxon>
        <taxon>Anacardiaceae</taxon>
        <taxon>Pistacia</taxon>
    </lineage>
</organism>
<name>A0ACC1BSQ3_9ROSI</name>
<accession>A0ACC1BSQ3</accession>
<dbReference type="EMBL" id="CM047899">
    <property type="protein sequence ID" value="KAJ0101998.1"/>
    <property type="molecule type" value="Genomic_DNA"/>
</dbReference>
<proteinExistence type="predicted"/>
<gene>
    <name evidence="1" type="ORF">Patl1_04193</name>
</gene>
<sequence>MSTRFSMGEDRCVHAKAKKIETELGHISEPSMEIYCVGFDAIQRKLPLYIENDEQSINQKEEEINTET</sequence>
<comment type="caution">
    <text evidence="1">The sequence shown here is derived from an EMBL/GenBank/DDBJ whole genome shotgun (WGS) entry which is preliminary data.</text>
</comment>
<reference evidence="2" key="1">
    <citation type="journal article" date="2023" name="G3 (Bethesda)">
        <title>Genome assembly and association tests identify interacting loci associated with vigor, precocity, and sex in interspecific pistachio rootstocks.</title>
        <authorList>
            <person name="Palmer W."/>
            <person name="Jacygrad E."/>
            <person name="Sagayaradj S."/>
            <person name="Cavanaugh K."/>
            <person name="Han R."/>
            <person name="Bertier L."/>
            <person name="Beede B."/>
            <person name="Kafkas S."/>
            <person name="Golino D."/>
            <person name="Preece J."/>
            <person name="Michelmore R."/>
        </authorList>
    </citation>
    <scope>NUCLEOTIDE SEQUENCE [LARGE SCALE GENOMIC DNA]</scope>
</reference>
<evidence type="ECO:0000313" key="2">
    <source>
        <dbReference type="Proteomes" id="UP001164250"/>
    </source>
</evidence>
<dbReference type="Proteomes" id="UP001164250">
    <property type="component" value="Chromosome 3"/>
</dbReference>
<evidence type="ECO:0000313" key="1">
    <source>
        <dbReference type="EMBL" id="KAJ0101998.1"/>
    </source>
</evidence>
<protein>
    <submittedName>
        <fullName evidence="1">Uncharacterized protein</fullName>
    </submittedName>
</protein>
<keyword evidence="2" id="KW-1185">Reference proteome</keyword>